<gene>
    <name evidence="2" type="ORF">SAMN05421505_10425</name>
</gene>
<dbReference type="Proteomes" id="UP000198923">
    <property type="component" value="Unassembled WGS sequence"/>
</dbReference>
<organism evidence="2 3">
    <name type="scientific">Sinosporangium album</name>
    <dbReference type="NCBI Taxonomy" id="504805"/>
    <lineage>
        <taxon>Bacteria</taxon>
        <taxon>Bacillati</taxon>
        <taxon>Actinomycetota</taxon>
        <taxon>Actinomycetes</taxon>
        <taxon>Streptosporangiales</taxon>
        <taxon>Streptosporangiaceae</taxon>
        <taxon>Sinosporangium</taxon>
    </lineage>
</organism>
<evidence type="ECO:0000313" key="3">
    <source>
        <dbReference type="Proteomes" id="UP000198923"/>
    </source>
</evidence>
<dbReference type="EMBL" id="FNCN01000004">
    <property type="protein sequence ID" value="SDG40581.1"/>
    <property type="molecule type" value="Genomic_DNA"/>
</dbReference>
<name>A0A1G7TZR7_9ACTN</name>
<feature type="transmembrane region" description="Helical" evidence="1">
    <location>
        <begin position="110"/>
        <end position="130"/>
    </location>
</feature>
<evidence type="ECO:0000256" key="1">
    <source>
        <dbReference type="SAM" id="Phobius"/>
    </source>
</evidence>
<dbReference type="RefSeq" id="WP_093168794.1">
    <property type="nucleotide sequence ID" value="NZ_FNCN01000004.1"/>
</dbReference>
<dbReference type="OrthoDB" id="3537966at2"/>
<sequence length="144" mass="15554">MRFPRSLAGWTIAVFGFLAFALGVLGLVSPDSLLVILGFETVPTGERAPGDYTLVYMAASSMAAVNMGAYYMLASAVEFRPFYVWTVPFRLVTFTVFTILVVIGNAPDRFLGVAIWEGVGAVVTGAALWWESRRARATSVTSST</sequence>
<feature type="transmembrane region" description="Helical" evidence="1">
    <location>
        <begin position="82"/>
        <end position="104"/>
    </location>
</feature>
<dbReference type="AlphaFoldDB" id="A0A1G7TZR7"/>
<dbReference type="STRING" id="504805.SAMN05421505_10425"/>
<keyword evidence="3" id="KW-1185">Reference proteome</keyword>
<reference evidence="2 3" key="1">
    <citation type="submission" date="2016-10" db="EMBL/GenBank/DDBJ databases">
        <authorList>
            <person name="de Groot N.N."/>
        </authorList>
    </citation>
    <scope>NUCLEOTIDE SEQUENCE [LARGE SCALE GENOMIC DNA]</scope>
    <source>
        <strain evidence="2 3">CPCC 201354</strain>
    </source>
</reference>
<proteinExistence type="predicted"/>
<keyword evidence="1" id="KW-1133">Transmembrane helix</keyword>
<protein>
    <submittedName>
        <fullName evidence="2">Uncharacterized protein</fullName>
    </submittedName>
</protein>
<keyword evidence="1" id="KW-0472">Membrane</keyword>
<evidence type="ECO:0000313" key="2">
    <source>
        <dbReference type="EMBL" id="SDG40581.1"/>
    </source>
</evidence>
<keyword evidence="1" id="KW-0812">Transmembrane</keyword>
<accession>A0A1G7TZR7</accession>
<feature type="transmembrane region" description="Helical" evidence="1">
    <location>
        <begin position="54"/>
        <end position="73"/>
    </location>
</feature>